<dbReference type="GO" id="GO:0005634">
    <property type="term" value="C:nucleus"/>
    <property type="evidence" value="ECO:0007669"/>
    <property type="project" value="TreeGrafter"/>
</dbReference>
<dbReference type="EMBL" id="KI545891">
    <property type="protein sequence ID" value="EST05662.1"/>
    <property type="molecule type" value="Genomic_DNA"/>
</dbReference>
<keyword evidence="3" id="KW-0456">Lyase</keyword>
<feature type="region of interest" description="Disordered" evidence="7">
    <location>
        <begin position="1"/>
        <end position="52"/>
    </location>
</feature>
<dbReference type="PANTHER" id="PTHR13522:SF3">
    <property type="entry name" value="U6 SNRNA PHOSPHODIESTERASE 1"/>
    <property type="match status" value="1"/>
</dbReference>
<dbReference type="Proteomes" id="UP000019377">
    <property type="component" value="Unassembled WGS sequence"/>
</dbReference>
<evidence type="ECO:0000256" key="7">
    <source>
        <dbReference type="SAM" id="MobiDB-lite"/>
    </source>
</evidence>
<evidence type="ECO:0000256" key="3">
    <source>
        <dbReference type="ARBA" id="ARBA00023239"/>
    </source>
</evidence>
<dbReference type="InterPro" id="IPR027521">
    <property type="entry name" value="Usb1"/>
</dbReference>
<keyword evidence="2" id="KW-0378">Hydrolase</keyword>
<dbReference type="STRING" id="1365824.V5GI67"/>
<dbReference type="GeneID" id="27421504"/>
<dbReference type="GO" id="GO:0000175">
    <property type="term" value="F:3'-5'-RNA exonuclease activity"/>
    <property type="evidence" value="ECO:0007669"/>
    <property type="project" value="TreeGrafter"/>
</dbReference>
<organism evidence="8 9">
    <name type="scientific">Kalmanozyma brasiliensis (strain GHG001)</name>
    <name type="common">Yeast</name>
    <name type="synonym">Pseudozyma brasiliensis</name>
    <dbReference type="NCBI Taxonomy" id="1365824"/>
    <lineage>
        <taxon>Eukaryota</taxon>
        <taxon>Fungi</taxon>
        <taxon>Dikarya</taxon>
        <taxon>Basidiomycota</taxon>
        <taxon>Ustilaginomycotina</taxon>
        <taxon>Ustilaginomycetes</taxon>
        <taxon>Ustilaginales</taxon>
        <taxon>Ustilaginaceae</taxon>
        <taxon>Kalmanozyma</taxon>
    </lineage>
</organism>
<dbReference type="OMA" id="FMVLEVG"/>
<dbReference type="GO" id="GO:0034477">
    <property type="term" value="P:U6 snRNA 3'-end processing"/>
    <property type="evidence" value="ECO:0007669"/>
    <property type="project" value="InterPro"/>
</dbReference>
<keyword evidence="9" id="KW-1185">Reference proteome</keyword>
<dbReference type="RefSeq" id="XP_016290651.1">
    <property type="nucleotide sequence ID" value="XM_016438808.1"/>
</dbReference>
<reference evidence="9" key="1">
    <citation type="journal article" date="2013" name="Genome Announc.">
        <title>Draft genome sequence of Pseudozyma brasiliensis sp. nov. strain GHG001, a high producer of endo-1,4-xylanase isolated from an insect pest of sugarcane.</title>
        <authorList>
            <person name="Oliveira J.V.D.C."/>
            <person name="dos Santos R.A.C."/>
            <person name="Borges T.A."/>
            <person name="Riano-Pachon D.M."/>
            <person name="Goldman G.H."/>
        </authorList>
    </citation>
    <scope>NUCLEOTIDE SEQUENCE [LARGE SCALE GENOMIC DNA]</scope>
    <source>
        <strain evidence="9">GHG001</strain>
    </source>
</reference>
<name>V5GI67_KALBG</name>
<dbReference type="eggNOG" id="KOG3102">
    <property type="taxonomic scope" value="Eukaryota"/>
</dbReference>
<dbReference type="OrthoDB" id="49151at2759"/>
<evidence type="ECO:0000256" key="6">
    <source>
        <dbReference type="ARBA" id="ARBA00030030"/>
    </source>
</evidence>
<sequence>MSGALAGLSQYVDSDSEADEEAAQLSRLSSASEARPGKSAEGAPVGAPPLGRLKRKLPSLEADALEQDATSSTSSLASSTAKKVARGDWLCYCFVEVLIDTQLSKCVREAHDYLQQQLGSDDTLLDLTQDRVRDNDEDRASDSSSGPEHLHISLTRPLTVRSYERDEFVKVATAEVKRLKASLRSFAFSFSRLAHLANDDASRHFMVLEVGSGREQLHTLSTALSAELRRAFRAKSYYDEARFHASTTCLITPPSSSGSDRDESVETLGSRFGALVDRVEVRCGSQLRKCPPVWAGRIGVQVANRVTYVDL</sequence>
<evidence type="ECO:0000256" key="2">
    <source>
        <dbReference type="ARBA" id="ARBA00022801"/>
    </source>
</evidence>
<evidence type="ECO:0000256" key="5">
    <source>
        <dbReference type="ARBA" id="ARBA00029543"/>
    </source>
</evidence>
<dbReference type="AlphaFoldDB" id="V5GI67"/>
<evidence type="ECO:0000313" key="8">
    <source>
        <dbReference type="EMBL" id="EST05662.1"/>
    </source>
</evidence>
<keyword evidence="4" id="KW-0539">Nucleus</keyword>
<evidence type="ECO:0000313" key="9">
    <source>
        <dbReference type="Proteomes" id="UP000019377"/>
    </source>
</evidence>
<evidence type="ECO:0000256" key="4">
    <source>
        <dbReference type="ARBA" id="ARBA00023242"/>
    </source>
</evidence>
<dbReference type="Gene3D" id="3.90.1140.10">
    <property type="entry name" value="Cyclic phosphodiesterase"/>
    <property type="match status" value="1"/>
</dbReference>
<keyword evidence="1" id="KW-0540">Nuclease</keyword>
<dbReference type="HOGENOM" id="CLU_906494_0_0_1"/>
<evidence type="ECO:0000256" key="1">
    <source>
        <dbReference type="ARBA" id="ARBA00022722"/>
    </source>
</evidence>
<dbReference type="Pfam" id="PF09749">
    <property type="entry name" value="HVSL"/>
    <property type="match status" value="1"/>
</dbReference>
<accession>V5GI67</accession>
<dbReference type="GO" id="GO:0016829">
    <property type="term" value="F:lyase activity"/>
    <property type="evidence" value="ECO:0007669"/>
    <property type="project" value="UniProtKB-KW"/>
</dbReference>
<dbReference type="PANTHER" id="PTHR13522">
    <property type="entry name" value="U6 SNRNA PHOSPHODIESTERASE 1"/>
    <property type="match status" value="1"/>
</dbReference>
<protein>
    <recommendedName>
        <fullName evidence="5">U6 snRNA phosphodiesterase 1</fullName>
    </recommendedName>
    <alternativeName>
        <fullName evidence="6">3'-5' RNA exonuclease USB1</fullName>
    </alternativeName>
</protein>
<gene>
    <name evidence="8" type="ORF">PSEUBRA_SCAF5g02523</name>
</gene>
<proteinExistence type="predicted"/>